<dbReference type="GO" id="GO:0046872">
    <property type="term" value="F:metal ion binding"/>
    <property type="evidence" value="ECO:0007669"/>
    <property type="project" value="UniProtKB-KW"/>
</dbReference>
<feature type="region of interest" description="Disordered" evidence="13">
    <location>
        <begin position="289"/>
        <end position="312"/>
    </location>
</feature>
<evidence type="ECO:0000256" key="10">
    <source>
        <dbReference type="ARBA" id="ARBA00023098"/>
    </source>
</evidence>
<keyword evidence="5 12" id="KW-0444">Lipid biosynthesis</keyword>
<dbReference type="PANTHER" id="PTHR33694:SF1">
    <property type="entry name" value="UDP-3-O-ACYL-N-ACETYLGLUCOSAMINE DEACETYLASE 1, MITOCHONDRIAL-RELATED"/>
    <property type="match status" value="1"/>
</dbReference>
<keyword evidence="7 12" id="KW-0479">Metal-binding</keyword>
<evidence type="ECO:0000256" key="11">
    <source>
        <dbReference type="ARBA" id="ARBA00024535"/>
    </source>
</evidence>
<name>A0A7C4RRH1_9BACT</name>
<evidence type="ECO:0000313" key="14">
    <source>
        <dbReference type="EMBL" id="HGU32574.1"/>
    </source>
</evidence>
<comment type="catalytic activity">
    <reaction evidence="11 12">
        <text>a UDP-3-O-[(3R)-3-hydroxyacyl]-N-acetyl-alpha-D-glucosamine + H2O = a UDP-3-O-[(3R)-3-hydroxyacyl]-alpha-D-glucosamine + acetate</text>
        <dbReference type="Rhea" id="RHEA:67816"/>
        <dbReference type="ChEBI" id="CHEBI:15377"/>
        <dbReference type="ChEBI" id="CHEBI:30089"/>
        <dbReference type="ChEBI" id="CHEBI:137740"/>
        <dbReference type="ChEBI" id="CHEBI:173225"/>
        <dbReference type="EC" id="3.5.1.108"/>
    </reaction>
</comment>
<reference evidence="14" key="1">
    <citation type="journal article" date="2020" name="mSystems">
        <title>Genome- and Community-Level Interaction Insights into Carbon Utilization and Element Cycling Functions of Hydrothermarchaeota in Hydrothermal Sediment.</title>
        <authorList>
            <person name="Zhou Z."/>
            <person name="Liu Y."/>
            <person name="Xu W."/>
            <person name="Pan J."/>
            <person name="Luo Z.H."/>
            <person name="Li M."/>
        </authorList>
    </citation>
    <scope>NUCLEOTIDE SEQUENCE [LARGE SCALE GENOMIC DNA]</scope>
    <source>
        <strain evidence="14">SpSt-477</strain>
    </source>
</reference>
<dbReference type="GO" id="GO:0103117">
    <property type="term" value="F:UDP-3-O-acyl-N-acetylglucosamine deacetylase activity"/>
    <property type="evidence" value="ECO:0007669"/>
    <property type="project" value="UniProtKB-UniRule"/>
</dbReference>
<dbReference type="EMBL" id="DSUH01000163">
    <property type="protein sequence ID" value="HGU32574.1"/>
    <property type="molecule type" value="Genomic_DNA"/>
</dbReference>
<organism evidence="14">
    <name type="scientific">Desulfatirhabdium butyrativorans</name>
    <dbReference type="NCBI Taxonomy" id="340467"/>
    <lineage>
        <taxon>Bacteria</taxon>
        <taxon>Pseudomonadati</taxon>
        <taxon>Thermodesulfobacteriota</taxon>
        <taxon>Desulfobacteria</taxon>
        <taxon>Desulfobacterales</taxon>
        <taxon>Desulfatirhabdiaceae</taxon>
        <taxon>Desulfatirhabdium</taxon>
    </lineage>
</organism>
<dbReference type="AlphaFoldDB" id="A0A7C4RRH1"/>
<feature type="binding site" evidence="12">
    <location>
        <position position="236"/>
    </location>
    <ligand>
        <name>Zn(2+)</name>
        <dbReference type="ChEBI" id="CHEBI:29105"/>
    </ligand>
</feature>
<dbReference type="GO" id="GO:0009245">
    <property type="term" value="P:lipid A biosynthetic process"/>
    <property type="evidence" value="ECO:0007669"/>
    <property type="project" value="UniProtKB-UniRule"/>
</dbReference>
<protein>
    <recommendedName>
        <fullName evidence="4 12">UDP-3-O-acyl-N-acetylglucosamine deacetylase</fullName>
        <shortName evidence="12">UDP-3-O-acyl-GlcNAc deacetylase</shortName>
        <ecNumber evidence="4 12">3.5.1.108</ecNumber>
    </recommendedName>
    <alternativeName>
        <fullName evidence="12">UDP-3-O-[R-3-hydroxymyristoyl]-N-acetylglucosamine deacetylase</fullName>
    </alternativeName>
</protein>
<evidence type="ECO:0000256" key="9">
    <source>
        <dbReference type="ARBA" id="ARBA00022833"/>
    </source>
</evidence>
<evidence type="ECO:0000256" key="2">
    <source>
        <dbReference type="ARBA" id="ARBA00002923"/>
    </source>
</evidence>
<evidence type="ECO:0000256" key="4">
    <source>
        <dbReference type="ARBA" id="ARBA00012745"/>
    </source>
</evidence>
<dbReference type="UniPathway" id="UPA00359">
    <property type="reaction ID" value="UER00478"/>
</dbReference>
<keyword evidence="8 12" id="KW-0378">Hydrolase</keyword>
<evidence type="ECO:0000256" key="6">
    <source>
        <dbReference type="ARBA" id="ARBA00022556"/>
    </source>
</evidence>
<evidence type="ECO:0000256" key="3">
    <source>
        <dbReference type="ARBA" id="ARBA00005002"/>
    </source>
</evidence>
<evidence type="ECO:0000256" key="13">
    <source>
        <dbReference type="SAM" id="MobiDB-lite"/>
    </source>
</evidence>
<comment type="cofactor">
    <cofactor evidence="1 12">
        <name>Zn(2+)</name>
        <dbReference type="ChEBI" id="CHEBI:29105"/>
    </cofactor>
</comment>
<dbReference type="Gene3D" id="3.30.230.20">
    <property type="entry name" value="lpxc deacetylase, domain 1"/>
    <property type="match status" value="1"/>
</dbReference>
<dbReference type="EC" id="3.5.1.108" evidence="4 12"/>
<dbReference type="Pfam" id="PF03331">
    <property type="entry name" value="LpxC"/>
    <property type="match status" value="1"/>
</dbReference>
<sequence length="312" mass="34507">MHIHQKTLARTVHFSGLGVHSGRMVNVAVHPAPANHGIKFLRKDIADATPIPARFNVVVDTSLATVIGYDGVIVSTIEHLMASLAGLAIDNALVELDNYELPIMDGSAGPFTRGLLAAGTITQDKPRFAFLIRRPIHIEQNGKSVAVYPDRCYRITCTIRYDHPLIGEQTCSIEMNQRTFVDEICNARTFGFFHEVEAMQQLGLARGGSLENAVVIGTDGVMNPDGLRYTDEFVRHKLLDCIGDFSLMGIPIIGHVVTHCSGHAFNQSFLQKLFEEKSAWEIIPISADDHEVSRREPSRIGEPKERTAPWQS</sequence>
<accession>A0A7C4RRH1</accession>
<dbReference type="InterPro" id="IPR011334">
    <property type="entry name" value="UDP-acyl_GlcNac_deAcase_C"/>
</dbReference>
<comment type="function">
    <text evidence="2 12">Catalyzes the hydrolysis of UDP-3-O-myristoyl-N-acetylglucosamine to form UDP-3-O-myristoylglucosamine and acetate, the committed step in lipid A biosynthesis.</text>
</comment>
<proteinExistence type="inferred from homology"/>
<dbReference type="InterPro" id="IPR020568">
    <property type="entry name" value="Ribosomal_Su5_D2-typ_SF"/>
</dbReference>
<comment type="similarity">
    <text evidence="12">Belongs to the LpxC family.</text>
</comment>
<dbReference type="NCBIfam" id="TIGR00325">
    <property type="entry name" value="lpxC"/>
    <property type="match status" value="1"/>
</dbReference>
<dbReference type="HAMAP" id="MF_00388">
    <property type="entry name" value="LpxC"/>
    <property type="match status" value="1"/>
</dbReference>
<feature type="binding site" evidence="12">
    <location>
        <position position="240"/>
    </location>
    <ligand>
        <name>Zn(2+)</name>
        <dbReference type="ChEBI" id="CHEBI:29105"/>
    </ligand>
</feature>
<dbReference type="InterPro" id="IPR015870">
    <property type="entry name" value="UDP-acyl_N-AcGlcN_deAcase_N"/>
</dbReference>
<dbReference type="InterPro" id="IPR004463">
    <property type="entry name" value="UDP-acyl_GlcNac_deAcase"/>
</dbReference>
<dbReference type="PANTHER" id="PTHR33694">
    <property type="entry name" value="UDP-3-O-ACYL-N-ACETYLGLUCOSAMINE DEACETYLASE 1, MITOCHONDRIAL-RELATED"/>
    <property type="match status" value="1"/>
</dbReference>
<keyword evidence="10 12" id="KW-0443">Lipid metabolism</keyword>
<comment type="pathway">
    <text evidence="3 12">Glycolipid biosynthesis; lipid IV(A) biosynthesis; lipid IV(A) from (3R)-3-hydroxytetradecanoyl-[acyl-carrier-protein] and UDP-N-acetyl-alpha-D-glucosamine: step 2/6.</text>
</comment>
<dbReference type="GO" id="GO:0016020">
    <property type="term" value="C:membrane"/>
    <property type="evidence" value="ECO:0007669"/>
    <property type="project" value="GOC"/>
</dbReference>
<keyword evidence="9 12" id="KW-0862">Zinc</keyword>
<evidence type="ECO:0000256" key="5">
    <source>
        <dbReference type="ARBA" id="ARBA00022516"/>
    </source>
</evidence>
<evidence type="ECO:0000256" key="12">
    <source>
        <dbReference type="HAMAP-Rule" id="MF_00388"/>
    </source>
</evidence>
<evidence type="ECO:0000256" key="7">
    <source>
        <dbReference type="ARBA" id="ARBA00022723"/>
    </source>
</evidence>
<feature type="binding site" evidence="12">
    <location>
        <position position="79"/>
    </location>
    <ligand>
        <name>Zn(2+)</name>
        <dbReference type="ChEBI" id="CHEBI:29105"/>
    </ligand>
</feature>
<keyword evidence="6 12" id="KW-0441">Lipid A biosynthesis</keyword>
<gene>
    <name evidence="12" type="primary">lpxC</name>
    <name evidence="14" type="ORF">ENS29_06945</name>
</gene>
<dbReference type="SUPFAM" id="SSF54211">
    <property type="entry name" value="Ribosomal protein S5 domain 2-like"/>
    <property type="match status" value="2"/>
</dbReference>
<dbReference type="Gene3D" id="3.30.1700.10">
    <property type="entry name" value="lpxc deacetylase, domain 2"/>
    <property type="match status" value="1"/>
</dbReference>
<evidence type="ECO:0000256" key="1">
    <source>
        <dbReference type="ARBA" id="ARBA00001947"/>
    </source>
</evidence>
<feature type="active site" description="Proton donor" evidence="12">
    <location>
        <position position="263"/>
    </location>
</feature>
<comment type="caution">
    <text evidence="14">The sequence shown here is derived from an EMBL/GenBank/DDBJ whole genome shotgun (WGS) entry which is preliminary data.</text>
</comment>
<evidence type="ECO:0000256" key="8">
    <source>
        <dbReference type="ARBA" id="ARBA00022801"/>
    </source>
</evidence>